<feature type="transmembrane region" description="Helical" evidence="3">
    <location>
        <begin position="153"/>
        <end position="183"/>
    </location>
</feature>
<name>A0ABY8EFR4_9FIRM</name>
<feature type="transmembrane region" description="Helical" evidence="3">
    <location>
        <begin position="81"/>
        <end position="103"/>
    </location>
</feature>
<keyword evidence="3" id="KW-1133">Transmembrane helix</keyword>
<dbReference type="EMBL" id="CP120733">
    <property type="protein sequence ID" value="WFD11626.1"/>
    <property type="molecule type" value="Genomic_DNA"/>
</dbReference>
<dbReference type="Gene3D" id="1.20.120.1760">
    <property type="match status" value="1"/>
</dbReference>
<keyword evidence="3" id="KW-0472">Membrane</keyword>
<dbReference type="Proteomes" id="UP001222800">
    <property type="component" value="Chromosome"/>
</dbReference>
<sequence length="196" mass="21993">MLDTHARKYVNPMIDKASTGFLNLKMTPNQVTVLAFITGITASFAVYFDYNVVACLLLWISGFLDAVDGAMARKINNSTPWGTLLDITFDRIVEISIIISLALKFNQLVFNYLILTCCIIFSMTMFLTVGALSEKNGIKSFYYQAGIAERTEGFIFFTCMILIPSNIGLITNIFSLLIFITAIQRMMEAKKIFAKK</sequence>
<dbReference type="InterPro" id="IPR048254">
    <property type="entry name" value="CDP_ALCOHOL_P_TRANSF_CS"/>
</dbReference>
<evidence type="ECO:0000313" key="5">
    <source>
        <dbReference type="Proteomes" id="UP001222800"/>
    </source>
</evidence>
<dbReference type="InterPro" id="IPR043130">
    <property type="entry name" value="CDP-OH_PTrfase_TM_dom"/>
</dbReference>
<accession>A0ABY8EFR4</accession>
<evidence type="ECO:0000256" key="2">
    <source>
        <dbReference type="RuleBase" id="RU003750"/>
    </source>
</evidence>
<organism evidence="4 5">
    <name type="scientific">Tepidibacter hydrothermalis</name>
    <dbReference type="NCBI Taxonomy" id="3036126"/>
    <lineage>
        <taxon>Bacteria</taxon>
        <taxon>Bacillati</taxon>
        <taxon>Bacillota</taxon>
        <taxon>Clostridia</taxon>
        <taxon>Peptostreptococcales</taxon>
        <taxon>Peptostreptococcaceae</taxon>
        <taxon>Tepidibacter</taxon>
    </lineage>
</organism>
<dbReference type="PROSITE" id="PS00379">
    <property type="entry name" value="CDP_ALCOHOL_P_TRANSF"/>
    <property type="match status" value="1"/>
</dbReference>
<protein>
    <submittedName>
        <fullName evidence="4">CDP-alcohol phosphatidyltransferase family protein</fullName>
    </submittedName>
</protein>
<keyword evidence="1 2" id="KW-0808">Transferase</keyword>
<dbReference type="RefSeq" id="WP_277733728.1">
    <property type="nucleotide sequence ID" value="NZ_CP120733.1"/>
</dbReference>
<keyword evidence="5" id="KW-1185">Reference proteome</keyword>
<dbReference type="InterPro" id="IPR000462">
    <property type="entry name" value="CDP-OH_P_trans"/>
</dbReference>
<dbReference type="Pfam" id="PF01066">
    <property type="entry name" value="CDP-OH_P_transf"/>
    <property type="match status" value="1"/>
</dbReference>
<reference evidence="4 5" key="1">
    <citation type="submission" date="2023-03" db="EMBL/GenBank/DDBJ databases">
        <title>Complete genome sequence of Tepidibacter sp. SWIR-1, isolated from a deep-sea hydrothermal vent.</title>
        <authorList>
            <person name="Li X."/>
        </authorList>
    </citation>
    <scope>NUCLEOTIDE SEQUENCE [LARGE SCALE GENOMIC DNA]</scope>
    <source>
        <strain evidence="4 5">SWIR-1</strain>
    </source>
</reference>
<keyword evidence="3" id="KW-0812">Transmembrane</keyword>
<evidence type="ECO:0000256" key="3">
    <source>
        <dbReference type="SAM" id="Phobius"/>
    </source>
</evidence>
<proteinExistence type="inferred from homology"/>
<evidence type="ECO:0000313" key="4">
    <source>
        <dbReference type="EMBL" id="WFD11626.1"/>
    </source>
</evidence>
<comment type="similarity">
    <text evidence="2">Belongs to the CDP-alcohol phosphatidyltransferase class-I family.</text>
</comment>
<feature type="transmembrane region" description="Helical" evidence="3">
    <location>
        <begin position="110"/>
        <end position="133"/>
    </location>
</feature>
<evidence type="ECO:0000256" key="1">
    <source>
        <dbReference type="ARBA" id="ARBA00022679"/>
    </source>
</evidence>
<feature type="transmembrane region" description="Helical" evidence="3">
    <location>
        <begin position="33"/>
        <end position="61"/>
    </location>
</feature>
<gene>
    <name evidence="4" type="ORF">P4S50_06000</name>
</gene>